<dbReference type="InterPro" id="IPR002478">
    <property type="entry name" value="PUA"/>
</dbReference>
<dbReference type="InterPro" id="IPR036393">
    <property type="entry name" value="AceGlu_kinase-like_sf"/>
</dbReference>
<keyword evidence="6 8" id="KW-0418">Kinase</keyword>
<feature type="binding site" evidence="8">
    <location>
        <position position="16"/>
    </location>
    <ligand>
        <name>ATP</name>
        <dbReference type="ChEBI" id="CHEBI:30616"/>
    </ligand>
</feature>
<dbReference type="OrthoDB" id="9804434at2"/>
<dbReference type="InterPro" id="IPR041739">
    <property type="entry name" value="G5K_ProB"/>
</dbReference>
<accession>A0A7J5BUY3</accession>
<comment type="similarity">
    <text evidence="8">Belongs to the glutamate 5-kinase family.</text>
</comment>
<dbReference type="CDD" id="cd21157">
    <property type="entry name" value="PUA_G5K"/>
    <property type="match status" value="1"/>
</dbReference>
<dbReference type="Pfam" id="PF01472">
    <property type="entry name" value="PUA"/>
    <property type="match status" value="1"/>
</dbReference>
<dbReference type="PROSITE" id="PS00902">
    <property type="entry name" value="GLUTAMATE_5_KINASE"/>
    <property type="match status" value="1"/>
</dbReference>
<feature type="binding site" evidence="8">
    <location>
        <position position="56"/>
    </location>
    <ligand>
        <name>substrate</name>
    </ligand>
</feature>
<proteinExistence type="inferred from homology"/>
<dbReference type="PIRSF" id="PIRSF000729">
    <property type="entry name" value="GK"/>
    <property type="match status" value="1"/>
</dbReference>
<evidence type="ECO:0000256" key="2">
    <source>
        <dbReference type="ARBA" id="ARBA00022605"/>
    </source>
</evidence>
<evidence type="ECO:0000256" key="6">
    <source>
        <dbReference type="ARBA" id="ARBA00022777"/>
    </source>
</evidence>
<dbReference type="Gene3D" id="2.30.130.10">
    <property type="entry name" value="PUA domain"/>
    <property type="match status" value="1"/>
</dbReference>
<dbReference type="InterPro" id="IPR019797">
    <property type="entry name" value="Glutamate_5-kinase_CS"/>
</dbReference>
<evidence type="ECO:0000256" key="8">
    <source>
        <dbReference type="HAMAP-Rule" id="MF_00456"/>
    </source>
</evidence>
<comment type="pathway">
    <text evidence="8">Amino-acid biosynthesis; L-proline biosynthesis; L-glutamate 5-semialdehyde from L-glutamate: step 1/2.</text>
</comment>
<evidence type="ECO:0000256" key="3">
    <source>
        <dbReference type="ARBA" id="ARBA00022650"/>
    </source>
</evidence>
<dbReference type="AlphaFoldDB" id="A0A7J5BUY3"/>
<feature type="binding site" evidence="8">
    <location>
        <begin position="216"/>
        <end position="222"/>
    </location>
    <ligand>
        <name>ATP</name>
        <dbReference type="ChEBI" id="CHEBI:30616"/>
    </ligand>
</feature>
<evidence type="ECO:0000256" key="1">
    <source>
        <dbReference type="ARBA" id="ARBA00022490"/>
    </source>
</evidence>
<dbReference type="SUPFAM" id="SSF53633">
    <property type="entry name" value="Carbamate kinase-like"/>
    <property type="match status" value="1"/>
</dbReference>
<protein>
    <recommendedName>
        <fullName evidence="8">Glutamate 5-kinase</fullName>
        <ecNumber evidence="8">2.7.2.11</ecNumber>
    </recommendedName>
    <alternativeName>
        <fullName evidence="8">Gamma-glutamyl kinase</fullName>
        <shortName evidence="8">GK</shortName>
    </alternativeName>
</protein>
<gene>
    <name evidence="8" type="primary">proB</name>
    <name evidence="11" type="ORF">F8O01_08170</name>
    <name evidence="10" type="ORF">F8O01_15175</name>
</gene>
<dbReference type="EMBL" id="WBJZ01000009">
    <property type="protein sequence ID" value="KAB1657349.1"/>
    <property type="molecule type" value="Genomic_DNA"/>
</dbReference>
<dbReference type="InterPro" id="IPR036974">
    <property type="entry name" value="PUA_sf"/>
</dbReference>
<feature type="binding site" evidence="8">
    <location>
        <position position="143"/>
    </location>
    <ligand>
        <name>substrate</name>
    </ligand>
</feature>
<reference evidence="11 12" key="1">
    <citation type="submission" date="2019-09" db="EMBL/GenBank/DDBJ databases">
        <title>Phylogeny of genus Pseudoclavibacter and closely related genus.</title>
        <authorList>
            <person name="Li Y."/>
        </authorList>
    </citation>
    <scope>NUCLEOTIDE SEQUENCE [LARGE SCALE GENOMIC DNA]</scope>
    <source>
        <strain evidence="11 12">DSM 23821</strain>
    </source>
</reference>
<organism evidence="11 12">
    <name type="scientific">Pseudoclavibacter chungangensis</name>
    <dbReference type="NCBI Taxonomy" id="587635"/>
    <lineage>
        <taxon>Bacteria</taxon>
        <taxon>Bacillati</taxon>
        <taxon>Actinomycetota</taxon>
        <taxon>Actinomycetes</taxon>
        <taxon>Micrococcales</taxon>
        <taxon>Microbacteriaceae</taxon>
        <taxon>Pseudoclavibacter</taxon>
    </lineage>
</organism>
<evidence type="ECO:0000256" key="4">
    <source>
        <dbReference type="ARBA" id="ARBA00022679"/>
    </source>
</evidence>
<dbReference type="GO" id="GO:0004349">
    <property type="term" value="F:glutamate 5-kinase activity"/>
    <property type="evidence" value="ECO:0007669"/>
    <property type="project" value="UniProtKB-UniRule"/>
</dbReference>
<keyword evidence="2 8" id="KW-0028">Amino-acid biosynthesis</keyword>
<dbReference type="InterPro" id="IPR001048">
    <property type="entry name" value="Asp/Glu/Uridylate_kinase"/>
</dbReference>
<comment type="catalytic activity">
    <reaction evidence="8">
        <text>L-glutamate + ATP = L-glutamyl 5-phosphate + ADP</text>
        <dbReference type="Rhea" id="RHEA:14877"/>
        <dbReference type="ChEBI" id="CHEBI:29985"/>
        <dbReference type="ChEBI" id="CHEBI:30616"/>
        <dbReference type="ChEBI" id="CHEBI:58274"/>
        <dbReference type="ChEBI" id="CHEBI:456216"/>
        <dbReference type="EC" id="2.7.2.11"/>
    </reaction>
</comment>
<sequence>MRERLELVDAARLVVKVGSSSLTASDGTLDEEALDALVDALAEKRRTGTEIVLVTSGAVAAGLGPLRLVGRSRIVADSQAAASVGMGLLIARYTAAFGRHELPVGQILLTSEDTVRRGRYRNAARTFERLLAHGAVPIVNENDALVTAELRFGDNDRLAALVAQLVRADALLLFTDVDALYDGPPSRPGTKPISVVDSIDELEGVEVSGRGSAFGTGGMVTKLQSADMATSSGIPVVLTSTSNVRAALAGEDVGTWFRPTRKRASRLQVWLEHAAQGRGRLVLDAGAVRAIVRGTASLLPAGIVGVEGDFGPGEPVELVDEEGTVVARGIVAFDSSELPDMLGRSTRELRERLGDRFEREVVHRDDLALVAPVGREQGS</sequence>
<keyword evidence="3 8" id="KW-0641">Proline biosynthesis</keyword>
<dbReference type="InterPro" id="IPR015947">
    <property type="entry name" value="PUA-like_sf"/>
</dbReference>
<dbReference type="PANTHER" id="PTHR43654">
    <property type="entry name" value="GLUTAMATE 5-KINASE"/>
    <property type="match status" value="1"/>
</dbReference>
<dbReference type="HAMAP" id="MF_00456">
    <property type="entry name" value="ProB"/>
    <property type="match status" value="1"/>
</dbReference>
<name>A0A7J5BUY3_9MICO</name>
<keyword evidence="4 8" id="KW-0808">Transferase</keyword>
<evidence type="ECO:0000313" key="11">
    <source>
        <dbReference type="EMBL" id="KAB1657349.1"/>
    </source>
</evidence>
<dbReference type="EC" id="2.7.2.11" evidence="8"/>
<dbReference type="InterPro" id="IPR011529">
    <property type="entry name" value="Glu_5kinase"/>
</dbReference>
<dbReference type="GO" id="GO:0055129">
    <property type="term" value="P:L-proline biosynthetic process"/>
    <property type="evidence" value="ECO:0007669"/>
    <property type="project" value="UniProtKB-UniRule"/>
</dbReference>
<feature type="binding site" evidence="8">
    <location>
        <begin position="175"/>
        <end position="176"/>
    </location>
    <ligand>
        <name>ATP</name>
        <dbReference type="ChEBI" id="CHEBI:30616"/>
    </ligand>
</feature>
<evidence type="ECO:0000256" key="7">
    <source>
        <dbReference type="ARBA" id="ARBA00022840"/>
    </source>
</evidence>
<dbReference type="NCBIfam" id="TIGR01027">
    <property type="entry name" value="proB"/>
    <property type="match status" value="1"/>
</dbReference>
<dbReference type="GO" id="GO:0005524">
    <property type="term" value="F:ATP binding"/>
    <property type="evidence" value="ECO:0007669"/>
    <property type="project" value="UniProtKB-KW"/>
</dbReference>
<dbReference type="SMART" id="SM00359">
    <property type="entry name" value="PUA"/>
    <property type="match status" value="1"/>
</dbReference>
<keyword evidence="1 8" id="KW-0963">Cytoplasm</keyword>
<dbReference type="Pfam" id="PF00696">
    <property type="entry name" value="AA_kinase"/>
    <property type="match status" value="1"/>
</dbReference>
<dbReference type="GO" id="GO:0005829">
    <property type="term" value="C:cytosol"/>
    <property type="evidence" value="ECO:0007669"/>
    <property type="project" value="TreeGrafter"/>
</dbReference>
<dbReference type="PANTHER" id="PTHR43654:SF1">
    <property type="entry name" value="ISOPENTENYL PHOSPHATE KINASE"/>
    <property type="match status" value="1"/>
</dbReference>
<feature type="binding site" evidence="8">
    <location>
        <position position="155"/>
    </location>
    <ligand>
        <name>substrate</name>
    </ligand>
</feature>
<evidence type="ECO:0000259" key="9">
    <source>
        <dbReference type="SMART" id="SM00359"/>
    </source>
</evidence>
<dbReference type="GO" id="GO:0003723">
    <property type="term" value="F:RNA binding"/>
    <property type="evidence" value="ECO:0007669"/>
    <property type="project" value="InterPro"/>
</dbReference>
<dbReference type="UniPathway" id="UPA00098">
    <property type="reaction ID" value="UER00359"/>
</dbReference>
<evidence type="ECO:0000313" key="10">
    <source>
        <dbReference type="EMBL" id="KAB1653451.1"/>
    </source>
</evidence>
<dbReference type="Gene3D" id="3.40.1160.10">
    <property type="entry name" value="Acetylglutamate kinase-like"/>
    <property type="match status" value="1"/>
</dbReference>
<dbReference type="InterPro" id="IPR001057">
    <property type="entry name" value="Glu/AcGlu_kinase"/>
</dbReference>
<dbReference type="FunFam" id="3.40.1160.10:FF:000018">
    <property type="entry name" value="Glutamate 5-kinase"/>
    <property type="match status" value="1"/>
</dbReference>
<comment type="caution">
    <text evidence="11">The sequence shown here is derived from an EMBL/GenBank/DDBJ whole genome shotgun (WGS) entry which is preliminary data.</text>
</comment>
<evidence type="ECO:0000313" key="12">
    <source>
        <dbReference type="Proteomes" id="UP000467240"/>
    </source>
</evidence>
<dbReference type="EMBL" id="WBJZ01000023">
    <property type="protein sequence ID" value="KAB1653451.1"/>
    <property type="molecule type" value="Genomic_DNA"/>
</dbReference>
<keyword evidence="5 8" id="KW-0547">Nucleotide-binding</keyword>
<dbReference type="SUPFAM" id="SSF88697">
    <property type="entry name" value="PUA domain-like"/>
    <property type="match status" value="1"/>
</dbReference>
<feature type="domain" description="PUA" evidence="9">
    <location>
        <begin position="279"/>
        <end position="358"/>
    </location>
</feature>
<evidence type="ECO:0000256" key="5">
    <source>
        <dbReference type="ARBA" id="ARBA00022741"/>
    </source>
</evidence>
<dbReference type="InterPro" id="IPR005715">
    <property type="entry name" value="Glu_5kinase/COase_Synthase"/>
</dbReference>
<dbReference type="Proteomes" id="UP000467240">
    <property type="component" value="Unassembled WGS sequence"/>
</dbReference>
<dbReference type="CDD" id="cd04242">
    <property type="entry name" value="AAK_G5K_ProB"/>
    <property type="match status" value="1"/>
</dbReference>
<dbReference type="PRINTS" id="PR00474">
    <property type="entry name" value="GLU5KINASE"/>
</dbReference>
<keyword evidence="12" id="KW-1185">Reference proteome</keyword>
<keyword evidence="7 8" id="KW-0067">ATP-binding</keyword>
<comment type="subcellular location">
    <subcellularLocation>
        <location evidence="8">Cytoplasm</location>
    </subcellularLocation>
</comment>
<comment type="function">
    <text evidence="8">Catalyzes the transfer of a phosphate group to glutamate to form L-glutamate 5-phosphate.</text>
</comment>
<dbReference type="PROSITE" id="PS50890">
    <property type="entry name" value="PUA"/>
    <property type="match status" value="1"/>
</dbReference>